<dbReference type="AlphaFoldDB" id="A0A2V1D5P4"/>
<keyword evidence="3" id="KW-1185">Reference proteome</keyword>
<organism evidence="2 3">
    <name type="scientific">Periconia macrospinosa</name>
    <dbReference type="NCBI Taxonomy" id="97972"/>
    <lineage>
        <taxon>Eukaryota</taxon>
        <taxon>Fungi</taxon>
        <taxon>Dikarya</taxon>
        <taxon>Ascomycota</taxon>
        <taxon>Pezizomycotina</taxon>
        <taxon>Dothideomycetes</taxon>
        <taxon>Pleosporomycetidae</taxon>
        <taxon>Pleosporales</taxon>
        <taxon>Massarineae</taxon>
        <taxon>Periconiaceae</taxon>
        <taxon>Periconia</taxon>
    </lineage>
</organism>
<feature type="compositionally biased region" description="Low complexity" evidence="1">
    <location>
        <begin position="967"/>
        <end position="1014"/>
    </location>
</feature>
<dbReference type="PANTHER" id="PTHR38122">
    <property type="entry name" value="GLYCOPROTEIN X"/>
    <property type="match status" value="1"/>
</dbReference>
<feature type="compositionally biased region" description="Low complexity" evidence="1">
    <location>
        <begin position="934"/>
        <end position="946"/>
    </location>
</feature>
<accession>A0A2V1D5P4</accession>
<dbReference type="Proteomes" id="UP000244855">
    <property type="component" value="Unassembled WGS sequence"/>
</dbReference>
<feature type="region of interest" description="Disordered" evidence="1">
    <location>
        <begin position="80"/>
        <end position="183"/>
    </location>
</feature>
<feature type="compositionally biased region" description="Polar residues" evidence="1">
    <location>
        <begin position="901"/>
        <end position="913"/>
    </location>
</feature>
<dbReference type="EMBL" id="KZ805598">
    <property type="protein sequence ID" value="PVH93308.1"/>
    <property type="molecule type" value="Genomic_DNA"/>
</dbReference>
<sequence>MLSQGSWGRALSSPAQPRRQLNLIIILQPVLPTWLPTALHSFSQRSILSLKMRSFLSLLAIVGPAIATVPEDYSPPPASYSVIPTSSSSSSSSPPGYPTGSSSPPVYSTSSSSPPVYTVSTPSSPGYTVSTPSSPGYTVSTPSSPGYTTIPTSSVPSSSSPGYNTVPTSSSRGSSTVSTSSPPVYSTIPSGSCAASTVTSTSVSVSTKVETSTAYNTTTLWATTTIYNNATVTQTKTSMSTTTCTVTTTTTATTKVPTVVPTTQTQKETERTTATVSSVSTYKTTQISTSITTFVTTSYITTSVPYTVNHTITSWRTTSYPVYITTTKSVPYTITTATPTTVRTTQVSTEISTRPTTITSVSISTSISRTTSTYTTTTSLSGSIATVTSTRVQSSTISVPYTITQVSTRPTTIVHSDFDIDFHLPCDFGAHDDDLDFWVLDNYHPNQHSLFDHQCTYTPDPKRNACMAFEGSICKLHFWDAHGLDAYGNMAIIYLNTANFSSSTPSLKQSPPSPYQLRRRSPLRLQWLLALPRFRFPGDDFWPDADGHIHFCIDLDVGFLRNIDLHYYDLDFGYTHDGDFDADIRYDLELPRDPDRHFGLGVDLHLGFAIDLAHCKHDIYFGHAYNGDFDADICHHLQLPDYGLRPDSDCPRPDFDNHFDEHQYQFEYNHHPREYDNDDCPWCYSSGHHDTPGEHDYIDNLVDDKLHDYDDGDLDPIDVTATRLAYPGEVITSTTFLPTVTLDVYTDRANGRSLSQSLYTAPLPAPTQTITWDYEGVVLTYPTVYAAYRTFSAFSVRAIASECVTSTSILNLPQPTEVSKLVLDESSISNPAVVPPAVVSYLNAQPTVLEQLGRPIGAGACDPIVGSVNPGGASTGRPTTYIATQAAQASTTTRFIAAPESQVQDSTVVQTETPAAPSQGVVTSRTTAPVGSNTPQPVTVVETETPSNLAPSSAGPTNTIRTTLPQSTASGSSSNTPASSGPGSSAPIPSGVSTTSIRSSLSAPAPAPIGSSSRVTTSGVASGTGALPPTSSGPELFPGGAGKVGLGGVEAWLLGAAGIGLGML</sequence>
<dbReference type="STRING" id="97972.A0A2V1D5P4"/>
<feature type="compositionally biased region" description="Low complexity" evidence="1">
    <location>
        <begin position="148"/>
        <end position="183"/>
    </location>
</feature>
<feature type="compositionally biased region" description="Low complexity" evidence="1">
    <location>
        <begin position="80"/>
        <end position="126"/>
    </location>
</feature>
<feature type="region of interest" description="Disordered" evidence="1">
    <location>
        <begin position="899"/>
        <end position="1034"/>
    </location>
</feature>
<feature type="compositionally biased region" description="Polar residues" evidence="1">
    <location>
        <begin position="920"/>
        <end position="933"/>
    </location>
</feature>
<evidence type="ECO:0000313" key="2">
    <source>
        <dbReference type="EMBL" id="PVH93308.1"/>
    </source>
</evidence>
<feature type="compositionally biased region" description="Polar residues" evidence="1">
    <location>
        <begin position="127"/>
        <end position="147"/>
    </location>
</feature>
<proteinExistence type="predicted"/>
<reference evidence="2 3" key="1">
    <citation type="journal article" date="2018" name="Sci. Rep.">
        <title>Comparative genomics provides insights into the lifestyle and reveals functional heterogeneity of dark septate endophytic fungi.</title>
        <authorList>
            <person name="Knapp D.G."/>
            <person name="Nemeth J.B."/>
            <person name="Barry K."/>
            <person name="Hainaut M."/>
            <person name="Henrissat B."/>
            <person name="Johnson J."/>
            <person name="Kuo A."/>
            <person name="Lim J.H.P."/>
            <person name="Lipzen A."/>
            <person name="Nolan M."/>
            <person name="Ohm R.A."/>
            <person name="Tamas L."/>
            <person name="Grigoriev I.V."/>
            <person name="Spatafora J.W."/>
            <person name="Nagy L.G."/>
            <person name="Kovacs G.M."/>
        </authorList>
    </citation>
    <scope>NUCLEOTIDE SEQUENCE [LARGE SCALE GENOMIC DNA]</scope>
    <source>
        <strain evidence="2 3">DSE2036</strain>
    </source>
</reference>
<gene>
    <name evidence="2" type="ORF">DM02DRAFT_662102</name>
</gene>
<feature type="compositionally biased region" description="Polar residues" evidence="1">
    <location>
        <begin position="947"/>
        <end position="966"/>
    </location>
</feature>
<dbReference type="PANTHER" id="PTHR38122:SF1">
    <property type="entry name" value="GLYCOPROTEIN X"/>
    <property type="match status" value="1"/>
</dbReference>
<evidence type="ECO:0000256" key="1">
    <source>
        <dbReference type="SAM" id="MobiDB-lite"/>
    </source>
</evidence>
<name>A0A2V1D5P4_9PLEO</name>
<dbReference type="OrthoDB" id="5414836at2759"/>
<protein>
    <submittedName>
        <fullName evidence="2">Uncharacterized protein</fullName>
    </submittedName>
</protein>
<evidence type="ECO:0000313" key="3">
    <source>
        <dbReference type="Proteomes" id="UP000244855"/>
    </source>
</evidence>